<dbReference type="Gene3D" id="3.10.300.10">
    <property type="entry name" value="Methylpurine-DNA glycosylase (MPG)"/>
    <property type="match status" value="1"/>
</dbReference>
<dbReference type="Pfam" id="PF02245">
    <property type="entry name" value="Pur_DNA_glyco"/>
    <property type="match status" value="1"/>
</dbReference>
<dbReference type="InterPro" id="IPR003180">
    <property type="entry name" value="MPG"/>
</dbReference>
<feature type="region of interest" description="Disordered" evidence="5">
    <location>
        <begin position="81"/>
        <end position="117"/>
    </location>
</feature>
<gene>
    <name evidence="6" type="ORF">GCM10011578_007650</name>
</gene>
<dbReference type="EMBL" id="BMML01000001">
    <property type="protein sequence ID" value="GGM90287.1"/>
    <property type="molecule type" value="Genomic_DNA"/>
</dbReference>
<keyword evidence="7" id="KW-1185">Reference proteome</keyword>
<evidence type="ECO:0000256" key="1">
    <source>
        <dbReference type="ARBA" id="ARBA00009232"/>
    </source>
</evidence>
<accession>A0A917UH76</accession>
<comment type="caution">
    <text evidence="6">The sequence shown here is derived from an EMBL/GenBank/DDBJ whole genome shotgun (WGS) entry which is preliminary data.</text>
</comment>
<dbReference type="InterPro" id="IPR011034">
    <property type="entry name" value="Formyl_transferase-like_C_sf"/>
</dbReference>
<dbReference type="PANTHER" id="PTHR10429:SF0">
    <property type="entry name" value="DNA-3-METHYLADENINE GLYCOSYLASE"/>
    <property type="match status" value="1"/>
</dbReference>
<keyword evidence="4" id="KW-0234">DNA repair</keyword>
<dbReference type="GO" id="GO:0006284">
    <property type="term" value="P:base-excision repair"/>
    <property type="evidence" value="ECO:0007669"/>
    <property type="project" value="InterPro"/>
</dbReference>
<dbReference type="PANTHER" id="PTHR10429">
    <property type="entry name" value="DNA-3-METHYLADENINE GLYCOSYLASE"/>
    <property type="match status" value="1"/>
</dbReference>
<dbReference type="AlphaFoldDB" id="A0A917UH76"/>
<dbReference type="GO" id="GO:0003905">
    <property type="term" value="F:alkylbase DNA N-glycosylase activity"/>
    <property type="evidence" value="ECO:0007669"/>
    <property type="project" value="InterPro"/>
</dbReference>
<dbReference type="Proteomes" id="UP000653411">
    <property type="component" value="Unassembled WGS sequence"/>
</dbReference>
<organism evidence="6 7">
    <name type="scientific">Streptomyces fuscichromogenes</name>
    <dbReference type="NCBI Taxonomy" id="1324013"/>
    <lineage>
        <taxon>Bacteria</taxon>
        <taxon>Bacillati</taxon>
        <taxon>Actinomycetota</taxon>
        <taxon>Actinomycetes</taxon>
        <taxon>Kitasatosporales</taxon>
        <taxon>Streptomycetaceae</taxon>
        <taxon>Streptomyces</taxon>
    </lineage>
</organism>
<comment type="similarity">
    <text evidence="1">Belongs to the DNA glycosylase MPG family.</text>
</comment>
<reference evidence="6" key="2">
    <citation type="submission" date="2020-09" db="EMBL/GenBank/DDBJ databases">
        <authorList>
            <person name="Sun Q."/>
            <person name="Zhou Y."/>
        </authorList>
    </citation>
    <scope>NUCLEOTIDE SEQUENCE</scope>
    <source>
        <strain evidence="6">CGMCC 4.7110</strain>
    </source>
</reference>
<reference evidence="6" key="1">
    <citation type="journal article" date="2014" name="Int. J. Syst. Evol. Microbiol.">
        <title>Complete genome sequence of Corynebacterium casei LMG S-19264T (=DSM 44701T), isolated from a smear-ripened cheese.</title>
        <authorList>
            <consortium name="US DOE Joint Genome Institute (JGI-PGF)"/>
            <person name="Walter F."/>
            <person name="Albersmeier A."/>
            <person name="Kalinowski J."/>
            <person name="Ruckert C."/>
        </authorList>
    </citation>
    <scope>NUCLEOTIDE SEQUENCE</scope>
    <source>
        <strain evidence="6">CGMCC 4.7110</strain>
    </source>
</reference>
<name>A0A917UH76_9ACTN</name>
<evidence type="ECO:0000256" key="2">
    <source>
        <dbReference type="ARBA" id="ARBA00022763"/>
    </source>
</evidence>
<proteinExistence type="inferred from homology"/>
<protein>
    <submittedName>
        <fullName evidence="6">Uncharacterized protein</fullName>
    </submittedName>
</protein>
<keyword evidence="3" id="KW-0378">Hydrolase</keyword>
<feature type="compositionally biased region" description="Low complexity" evidence="5">
    <location>
        <begin position="89"/>
        <end position="117"/>
    </location>
</feature>
<evidence type="ECO:0000256" key="3">
    <source>
        <dbReference type="ARBA" id="ARBA00022801"/>
    </source>
</evidence>
<dbReference type="GO" id="GO:0003677">
    <property type="term" value="F:DNA binding"/>
    <property type="evidence" value="ECO:0007669"/>
    <property type="project" value="InterPro"/>
</dbReference>
<keyword evidence="2" id="KW-0227">DNA damage</keyword>
<evidence type="ECO:0000313" key="7">
    <source>
        <dbReference type="Proteomes" id="UP000653411"/>
    </source>
</evidence>
<dbReference type="InterPro" id="IPR036995">
    <property type="entry name" value="MPG_sf"/>
</dbReference>
<sequence>MWFCMNLVCGPEGTACAVLLRAGEIIEGAELARKRRLSARYDRELAKGPARLATALGVDRALDGTDACAAGETPLRILTGTPCPPTRYATARAPGSPARAATATSTPGATGSPTTPL</sequence>
<dbReference type="SUPFAM" id="SSF50486">
    <property type="entry name" value="FMT C-terminal domain-like"/>
    <property type="match status" value="1"/>
</dbReference>
<evidence type="ECO:0000256" key="4">
    <source>
        <dbReference type="ARBA" id="ARBA00023204"/>
    </source>
</evidence>
<evidence type="ECO:0000256" key="5">
    <source>
        <dbReference type="SAM" id="MobiDB-lite"/>
    </source>
</evidence>
<evidence type="ECO:0000313" key="6">
    <source>
        <dbReference type="EMBL" id="GGM90287.1"/>
    </source>
</evidence>